<evidence type="ECO:0000256" key="9">
    <source>
        <dbReference type="ARBA" id="ARBA00023012"/>
    </source>
</evidence>
<keyword evidence="4" id="KW-0597">Phosphoprotein</keyword>
<dbReference type="SMART" id="SM00387">
    <property type="entry name" value="HATPase_c"/>
    <property type="match status" value="1"/>
</dbReference>
<dbReference type="PRINTS" id="PR00344">
    <property type="entry name" value="BCTRLSENSOR"/>
</dbReference>
<evidence type="ECO:0000256" key="5">
    <source>
        <dbReference type="ARBA" id="ARBA00022679"/>
    </source>
</evidence>
<dbReference type="PANTHER" id="PTHR45453">
    <property type="entry name" value="PHOSPHATE REGULON SENSOR PROTEIN PHOR"/>
    <property type="match status" value="1"/>
</dbReference>
<evidence type="ECO:0000256" key="4">
    <source>
        <dbReference type="ARBA" id="ARBA00022553"/>
    </source>
</evidence>
<keyword evidence="7" id="KW-0418">Kinase</keyword>
<keyword evidence="5" id="KW-0808">Transferase</keyword>
<feature type="domain" description="Histidine kinase" evidence="10">
    <location>
        <begin position="23"/>
        <end position="134"/>
    </location>
</feature>
<evidence type="ECO:0000256" key="8">
    <source>
        <dbReference type="ARBA" id="ARBA00022840"/>
    </source>
</evidence>
<dbReference type="Proteomes" id="UP000535491">
    <property type="component" value="Unassembled WGS sequence"/>
</dbReference>
<evidence type="ECO:0000256" key="7">
    <source>
        <dbReference type="ARBA" id="ARBA00022777"/>
    </source>
</evidence>
<evidence type="ECO:0000256" key="6">
    <source>
        <dbReference type="ARBA" id="ARBA00022741"/>
    </source>
</evidence>
<dbReference type="PROSITE" id="PS50109">
    <property type="entry name" value="HIS_KIN"/>
    <property type="match status" value="1"/>
</dbReference>
<dbReference type="InterPro" id="IPR050351">
    <property type="entry name" value="BphY/WalK/GraS-like"/>
</dbReference>
<comment type="catalytic activity">
    <reaction evidence="1">
        <text>ATP + protein L-histidine = ADP + protein N-phospho-L-histidine.</text>
        <dbReference type="EC" id="2.7.13.3"/>
    </reaction>
</comment>
<dbReference type="GO" id="GO:0005524">
    <property type="term" value="F:ATP binding"/>
    <property type="evidence" value="ECO:0007669"/>
    <property type="project" value="UniProtKB-KW"/>
</dbReference>
<dbReference type="EC" id="2.7.13.3" evidence="3"/>
<name>A0A7W2A879_9BACL</name>
<evidence type="ECO:0000313" key="12">
    <source>
        <dbReference type="Proteomes" id="UP000535491"/>
    </source>
</evidence>
<accession>A0A7W2A879</accession>
<dbReference type="GO" id="GO:0000155">
    <property type="term" value="F:phosphorelay sensor kinase activity"/>
    <property type="evidence" value="ECO:0007669"/>
    <property type="project" value="TreeGrafter"/>
</dbReference>
<dbReference type="FunFam" id="3.30.565.10:FF:000006">
    <property type="entry name" value="Sensor histidine kinase WalK"/>
    <property type="match status" value="1"/>
</dbReference>
<reference evidence="11 12" key="1">
    <citation type="submission" date="2020-07" db="EMBL/GenBank/DDBJ databases">
        <authorList>
            <person name="Feng H."/>
        </authorList>
    </citation>
    <scope>NUCLEOTIDE SEQUENCE [LARGE SCALE GENOMIC DNA]</scope>
    <source>
        <strain evidence="12">s-10</strain>
    </source>
</reference>
<evidence type="ECO:0000259" key="10">
    <source>
        <dbReference type="PROSITE" id="PS50109"/>
    </source>
</evidence>
<evidence type="ECO:0000256" key="2">
    <source>
        <dbReference type="ARBA" id="ARBA00004651"/>
    </source>
</evidence>
<dbReference type="EMBL" id="JACEIQ010000004">
    <property type="protein sequence ID" value="MBA4493892.1"/>
    <property type="molecule type" value="Genomic_DNA"/>
</dbReference>
<dbReference type="GO" id="GO:0016036">
    <property type="term" value="P:cellular response to phosphate starvation"/>
    <property type="evidence" value="ECO:0007669"/>
    <property type="project" value="TreeGrafter"/>
</dbReference>
<evidence type="ECO:0000256" key="3">
    <source>
        <dbReference type="ARBA" id="ARBA00012438"/>
    </source>
</evidence>
<dbReference type="InterPro" id="IPR003594">
    <property type="entry name" value="HATPase_dom"/>
</dbReference>
<gene>
    <name evidence="11" type="ORF">H1191_06175</name>
</gene>
<dbReference type="Gene3D" id="3.30.565.10">
    <property type="entry name" value="Histidine kinase-like ATPase, C-terminal domain"/>
    <property type="match status" value="1"/>
</dbReference>
<evidence type="ECO:0000313" key="11">
    <source>
        <dbReference type="EMBL" id="MBA4493892.1"/>
    </source>
</evidence>
<comment type="subcellular location">
    <subcellularLocation>
        <location evidence="2">Cell membrane</location>
        <topology evidence="2">Multi-pass membrane protein</topology>
    </subcellularLocation>
</comment>
<dbReference type="InterPro" id="IPR004358">
    <property type="entry name" value="Sig_transdc_His_kin-like_C"/>
</dbReference>
<keyword evidence="6" id="KW-0547">Nucleotide-binding</keyword>
<comment type="caution">
    <text evidence="11">The sequence shown here is derived from an EMBL/GenBank/DDBJ whole genome shotgun (WGS) entry which is preliminary data.</text>
</comment>
<organism evidence="11 12">
    <name type="scientific">Paenactinomyces guangxiensis</name>
    <dbReference type="NCBI Taxonomy" id="1490290"/>
    <lineage>
        <taxon>Bacteria</taxon>
        <taxon>Bacillati</taxon>
        <taxon>Bacillota</taxon>
        <taxon>Bacilli</taxon>
        <taxon>Bacillales</taxon>
        <taxon>Thermoactinomycetaceae</taxon>
        <taxon>Paenactinomyces</taxon>
    </lineage>
</organism>
<dbReference type="InterPro" id="IPR036890">
    <property type="entry name" value="HATPase_C_sf"/>
</dbReference>
<dbReference type="GO" id="GO:0005886">
    <property type="term" value="C:plasma membrane"/>
    <property type="evidence" value="ECO:0007669"/>
    <property type="project" value="UniProtKB-SubCell"/>
</dbReference>
<keyword evidence="12" id="KW-1185">Reference proteome</keyword>
<dbReference type="InterPro" id="IPR005467">
    <property type="entry name" value="His_kinase_dom"/>
</dbReference>
<dbReference type="Pfam" id="PF02518">
    <property type="entry name" value="HATPase_c"/>
    <property type="match status" value="1"/>
</dbReference>
<proteinExistence type="predicted"/>
<keyword evidence="9" id="KW-0902">Two-component regulatory system</keyword>
<dbReference type="SUPFAM" id="SSF55874">
    <property type="entry name" value="ATPase domain of HSP90 chaperone/DNA topoisomerase II/histidine kinase"/>
    <property type="match status" value="1"/>
</dbReference>
<dbReference type="RefSeq" id="WP_181751131.1">
    <property type="nucleotide sequence ID" value="NZ_JACEIQ010000004.1"/>
</dbReference>
<dbReference type="AlphaFoldDB" id="A0A7W2A879"/>
<keyword evidence="8" id="KW-0067">ATP-binding</keyword>
<evidence type="ECO:0000256" key="1">
    <source>
        <dbReference type="ARBA" id="ARBA00000085"/>
    </source>
</evidence>
<protein>
    <recommendedName>
        <fullName evidence="3">histidine kinase</fullName>
        <ecNumber evidence="3">2.7.13.3</ecNumber>
    </recommendedName>
</protein>
<dbReference type="GO" id="GO:0004721">
    <property type="term" value="F:phosphoprotein phosphatase activity"/>
    <property type="evidence" value="ECO:0007669"/>
    <property type="project" value="TreeGrafter"/>
</dbReference>
<sequence length="135" mass="15018">MEGYRAGLSYCNEASEKDFIAIDQKKIHRVFANIMRNAIEYVEPPLKVHMSFTADKKYVHFCMGDNGPGIPENELSQIFQSFYRIDKSRSRDKGGSGLGLAICKSIIEAHGGQIQAYNSVSGGLGIKFSLPKVKR</sequence>
<dbReference type="PANTHER" id="PTHR45453:SF1">
    <property type="entry name" value="PHOSPHATE REGULON SENSOR PROTEIN PHOR"/>
    <property type="match status" value="1"/>
</dbReference>